<proteinExistence type="predicted"/>
<protein>
    <recommendedName>
        <fullName evidence="8">ABC transmembrane type-1 domain-containing protein</fullName>
    </recommendedName>
</protein>
<dbReference type="PANTHER" id="PTHR43163:SF6">
    <property type="entry name" value="DIPEPTIDE TRANSPORT SYSTEM PERMEASE PROTEIN DPPB-RELATED"/>
    <property type="match status" value="1"/>
</dbReference>
<organism evidence="9">
    <name type="scientific">marine metagenome</name>
    <dbReference type="NCBI Taxonomy" id="408172"/>
    <lineage>
        <taxon>unclassified sequences</taxon>
        <taxon>metagenomes</taxon>
        <taxon>ecological metagenomes</taxon>
    </lineage>
</organism>
<evidence type="ECO:0000259" key="8">
    <source>
        <dbReference type="PROSITE" id="PS50928"/>
    </source>
</evidence>
<feature type="domain" description="ABC transmembrane type-1" evidence="8">
    <location>
        <begin position="1"/>
        <end position="162"/>
    </location>
</feature>
<dbReference type="InterPro" id="IPR035906">
    <property type="entry name" value="MetI-like_sf"/>
</dbReference>
<evidence type="ECO:0000256" key="7">
    <source>
        <dbReference type="SAM" id="Phobius"/>
    </source>
</evidence>
<keyword evidence="3" id="KW-1003">Cell membrane</keyword>
<sequence>PEFIIGVILMMVFATKLGWFPSSSILLPGETILGSPKILVLPTLTITGALFAYILRMARANVIEVMESNYVRTAILKGLSMRQVVFKHVLPNAMIPTITVIANNVGWMFGGIIVVEFVFAYPGIGSLLIMAIDTRDMRMLQSTALVIAAIYAFANLAADLLYGLLNPRVRVGQ</sequence>
<dbReference type="SUPFAM" id="SSF161098">
    <property type="entry name" value="MetI-like"/>
    <property type="match status" value="1"/>
</dbReference>
<dbReference type="Gene3D" id="1.10.3720.10">
    <property type="entry name" value="MetI-like"/>
    <property type="match status" value="1"/>
</dbReference>
<feature type="transmembrane region" description="Helical" evidence="7">
    <location>
        <begin position="108"/>
        <end position="132"/>
    </location>
</feature>
<feature type="non-terminal residue" evidence="9">
    <location>
        <position position="1"/>
    </location>
</feature>
<gene>
    <name evidence="9" type="ORF">METZ01_LOCUS463283</name>
</gene>
<comment type="subcellular location">
    <subcellularLocation>
        <location evidence="1">Cell membrane</location>
        <topology evidence="1">Multi-pass membrane protein</topology>
    </subcellularLocation>
</comment>
<evidence type="ECO:0000256" key="3">
    <source>
        <dbReference type="ARBA" id="ARBA00022475"/>
    </source>
</evidence>
<keyword evidence="4 7" id="KW-0812">Transmembrane</keyword>
<keyword evidence="2" id="KW-0813">Transport</keyword>
<dbReference type="Pfam" id="PF00528">
    <property type="entry name" value="BPD_transp_1"/>
    <property type="match status" value="1"/>
</dbReference>
<reference evidence="9" key="1">
    <citation type="submission" date="2018-05" db="EMBL/GenBank/DDBJ databases">
        <authorList>
            <person name="Lanie J.A."/>
            <person name="Ng W.-L."/>
            <person name="Kazmierczak K.M."/>
            <person name="Andrzejewski T.M."/>
            <person name="Davidsen T.M."/>
            <person name="Wayne K.J."/>
            <person name="Tettelin H."/>
            <person name="Glass J.I."/>
            <person name="Rusch D."/>
            <person name="Podicherti R."/>
            <person name="Tsui H.-C.T."/>
            <person name="Winkler M.E."/>
        </authorList>
    </citation>
    <scope>NUCLEOTIDE SEQUENCE</scope>
</reference>
<dbReference type="EMBL" id="UINC01194374">
    <property type="protein sequence ID" value="SVE10429.1"/>
    <property type="molecule type" value="Genomic_DNA"/>
</dbReference>
<dbReference type="PANTHER" id="PTHR43163">
    <property type="entry name" value="DIPEPTIDE TRANSPORT SYSTEM PERMEASE PROTEIN DPPB-RELATED"/>
    <property type="match status" value="1"/>
</dbReference>
<evidence type="ECO:0000313" key="9">
    <source>
        <dbReference type="EMBL" id="SVE10429.1"/>
    </source>
</evidence>
<accession>A0A383ASD5</accession>
<evidence type="ECO:0000256" key="5">
    <source>
        <dbReference type="ARBA" id="ARBA00022989"/>
    </source>
</evidence>
<dbReference type="GO" id="GO:0005886">
    <property type="term" value="C:plasma membrane"/>
    <property type="evidence" value="ECO:0007669"/>
    <property type="project" value="UniProtKB-SubCell"/>
</dbReference>
<evidence type="ECO:0000256" key="1">
    <source>
        <dbReference type="ARBA" id="ARBA00004651"/>
    </source>
</evidence>
<dbReference type="PROSITE" id="PS50928">
    <property type="entry name" value="ABC_TM1"/>
    <property type="match status" value="1"/>
</dbReference>
<evidence type="ECO:0000256" key="6">
    <source>
        <dbReference type="ARBA" id="ARBA00023136"/>
    </source>
</evidence>
<dbReference type="CDD" id="cd06261">
    <property type="entry name" value="TM_PBP2"/>
    <property type="match status" value="1"/>
</dbReference>
<dbReference type="AlphaFoldDB" id="A0A383ASD5"/>
<keyword evidence="6 7" id="KW-0472">Membrane</keyword>
<keyword evidence="5 7" id="KW-1133">Transmembrane helix</keyword>
<name>A0A383ASD5_9ZZZZ</name>
<feature type="transmembrane region" description="Helical" evidence="7">
    <location>
        <begin position="144"/>
        <end position="165"/>
    </location>
</feature>
<feature type="transmembrane region" description="Helical" evidence="7">
    <location>
        <begin position="38"/>
        <end position="55"/>
    </location>
</feature>
<evidence type="ECO:0000256" key="2">
    <source>
        <dbReference type="ARBA" id="ARBA00022448"/>
    </source>
</evidence>
<dbReference type="GO" id="GO:0055085">
    <property type="term" value="P:transmembrane transport"/>
    <property type="evidence" value="ECO:0007669"/>
    <property type="project" value="InterPro"/>
</dbReference>
<evidence type="ECO:0000256" key="4">
    <source>
        <dbReference type="ARBA" id="ARBA00022692"/>
    </source>
</evidence>
<dbReference type="InterPro" id="IPR000515">
    <property type="entry name" value="MetI-like"/>
</dbReference>